<organism evidence="7 8">
    <name type="scientific">Aneurinibacillus aneurinilyticus</name>
    <name type="common">Bacillus aneurinolyticus</name>
    <dbReference type="NCBI Taxonomy" id="1391"/>
    <lineage>
        <taxon>Bacteria</taxon>
        <taxon>Bacillati</taxon>
        <taxon>Bacillota</taxon>
        <taxon>Bacilli</taxon>
        <taxon>Bacillales</taxon>
        <taxon>Paenibacillaceae</taxon>
        <taxon>Aneurinibacillus group</taxon>
        <taxon>Aneurinibacillus</taxon>
    </lineage>
</organism>
<dbReference type="EMBL" id="JABAGO010000024">
    <property type="protein sequence ID" value="NME99206.1"/>
    <property type="molecule type" value="Genomic_DNA"/>
</dbReference>
<evidence type="ECO:0000313" key="7">
    <source>
        <dbReference type="EMBL" id="NME99206.1"/>
    </source>
</evidence>
<dbReference type="AlphaFoldDB" id="A0A848D091"/>
<dbReference type="PRINTS" id="PR00421">
    <property type="entry name" value="THIOREDOXIN"/>
</dbReference>
<keyword evidence="3" id="KW-0812">Transmembrane</keyword>
<dbReference type="GO" id="GO:0016209">
    <property type="term" value="F:antioxidant activity"/>
    <property type="evidence" value="ECO:0007669"/>
    <property type="project" value="InterPro"/>
</dbReference>
<name>A0A848D091_ANEAE</name>
<dbReference type="GO" id="GO:0016491">
    <property type="term" value="F:oxidoreductase activity"/>
    <property type="evidence" value="ECO:0007669"/>
    <property type="project" value="InterPro"/>
</dbReference>
<dbReference type="RefSeq" id="WP_168975454.1">
    <property type="nucleotide sequence ID" value="NZ_CAMJCG010000046.1"/>
</dbReference>
<dbReference type="InterPro" id="IPR036249">
    <property type="entry name" value="Thioredoxin-like_sf"/>
</dbReference>
<dbReference type="SUPFAM" id="SSF52833">
    <property type="entry name" value="Thioredoxin-like"/>
    <property type="match status" value="1"/>
</dbReference>
<keyword evidence="5" id="KW-0676">Redox-active center</keyword>
<dbReference type="InterPro" id="IPR050553">
    <property type="entry name" value="Thioredoxin_ResA/DsbE_sf"/>
</dbReference>
<dbReference type="Gene3D" id="3.40.30.10">
    <property type="entry name" value="Glutaredoxin"/>
    <property type="match status" value="1"/>
</dbReference>
<evidence type="ECO:0000313" key="8">
    <source>
        <dbReference type="Proteomes" id="UP000561326"/>
    </source>
</evidence>
<evidence type="ECO:0000256" key="2">
    <source>
        <dbReference type="ARBA" id="ARBA00022748"/>
    </source>
</evidence>
<gene>
    <name evidence="7" type="ORF">HF838_13140</name>
</gene>
<keyword evidence="3" id="KW-0735">Signal-anchor</keyword>
<dbReference type="Proteomes" id="UP000561326">
    <property type="component" value="Unassembled WGS sequence"/>
</dbReference>
<keyword evidence="4" id="KW-1015">Disulfide bond</keyword>
<dbReference type="GO" id="GO:0017004">
    <property type="term" value="P:cytochrome complex assembly"/>
    <property type="evidence" value="ECO:0007669"/>
    <property type="project" value="UniProtKB-KW"/>
</dbReference>
<dbReference type="InterPro" id="IPR013766">
    <property type="entry name" value="Thioredoxin_domain"/>
</dbReference>
<keyword evidence="2" id="KW-0201">Cytochrome c-type biogenesis</keyword>
<sequence length="171" mass="19540">MKKTIVVIVFILGLIGYSFYTNGSFMRTKEKAEVGSYAPDFMLTGVDGKEVRLSDIKKPVLVNFWASWCGPCRQEAPELIRLYDHYKGKFEILAVNITINDKEENARKFARFFGMEFPVLFDRDGSIAEKYRVTGFPTTVFIGKDKKIVYIANGLLPSKKLEEITQKMLDS</sequence>
<dbReference type="PROSITE" id="PS00194">
    <property type="entry name" value="THIOREDOXIN_1"/>
    <property type="match status" value="1"/>
</dbReference>
<dbReference type="GO" id="GO:0030313">
    <property type="term" value="C:cell envelope"/>
    <property type="evidence" value="ECO:0007669"/>
    <property type="project" value="UniProtKB-SubCell"/>
</dbReference>
<evidence type="ECO:0000256" key="1">
    <source>
        <dbReference type="ARBA" id="ARBA00004196"/>
    </source>
</evidence>
<evidence type="ECO:0000259" key="6">
    <source>
        <dbReference type="PROSITE" id="PS51352"/>
    </source>
</evidence>
<protein>
    <submittedName>
        <fullName evidence="7">TlpA family protein disulfide reductase</fullName>
    </submittedName>
</protein>
<dbReference type="CDD" id="cd02966">
    <property type="entry name" value="TlpA_like_family"/>
    <property type="match status" value="1"/>
</dbReference>
<dbReference type="PROSITE" id="PS51352">
    <property type="entry name" value="THIOREDOXIN_2"/>
    <property type="match status" value="1"/>
</dbReference>
<feature type="domain" description="Thioredoxin" evidence="6">
    <location>
        <begin position="32"/>
        <end position="171"/>
    </location>
</feature>
<comment type="subcellular location">
    <subcellularLocation>
        <location evidence="1">Cell envelope</location>
    </subcellularLocation>
</comment>
<evidence type="ECO:0000256" key="5">
    <source>
        <dbReference type="ARBA" id="ARBA00023284"/>
    </source>
</evidence>
<proteinExistence type="predicted"/>
<evidence type="ECO:0000256" key="3">
    <source>
        <dbReference type="ARBA" id="ARBA00022968"/>
    </source>
</evidence>
<accession>A0A848D091</accession>
<dbReference type="PANTHER" id="PTHR42852:SF6">
    <property type="entry name" value="THIOL:DISULFIDE INTERCHANGE PROTEIN DSBE"/>
    <property type="match status" value="1"/>
</dbReference>
<dbReference type="InterPro" id="IPR017937">
    <property type="entry name" value="Thioredoxin_CS"/>
</dbReference>
<dbReference type="Pfam" id="PF00578">
    <property type="entry name" value="AhpC-TSA"/>
    <property type="match status" value="1"/>
</dbReference>
<evidence type="ECO:0000256" key="4">
    <source>
        <dbReference type="ARBA" id="ARBA00023157"/>
    </source>
</evidence>
<dbReference type="InterPro" id="IPR000866">
    <property type="entry name" value="AhpC/TSA"/>
</dbReference>
<comment type="caution">
    <text evidence="7">The sequence shown here is derived from an EMBL/GenBank/DDBJ whole genome shotgun (WGS) entry which is preliminary data.</text>
</comment>
<reference evidence="7 8" key="1">
    <citation type="submission" date="2020-04" db="EMBL/GenBank/DDBJ databases">
        <authorList>
            <person name="Hitch T.C.A."/>
            <person name="Wylensek D."/>
            <person name="Clavel T."/>
        </authorList>
    </citation>
    <scope>NUCLEOTIDE SEQUENCE [LARGE SCALE GENOMIC DNA]</scope>
    <source>
        <strain evidence="7 8">WB01_D5_05</strain>
    </source>
</reference>
<dbReference type="PANTHER" id="PTHR42852">
    <property type="entry name" value="THIOL:DISULFIDE INTERCHANGE PROTEIN DSBE"/>
    <property type="match status" value="1"/>
</dbReference>